<gene>
    <name evidence="1" type="ORF">HNR50_002311</name>
</gene>
<keyword evidence="2" id="KW-1185">Reference proteome</keyword>
<dbReference type="EMBL" id="JACHGJ010000004">
    <property type="protein sequence ID" value="MBB6480638.1"/>
    <property type="molecule type" value="Genomic_DNA"/>
</dbReference>
<reference evidence="1 2" key="1">
    <citation type="submission" date="2020-08" db="EMBL/GenBank/DDBJ databases">
        <title>Genomic Encyclopedia of Type Strains, Phase IV (KMG-IV): sequencing the most valuable type-strain genomes for metagenomic binning, comparative biology and taxonomic classification.</title>
        <authorList>
            <person name="Goeker M."/>
        </authorList>
    </citation>
    <scope>NUCLEOTIDE SEQUENCE [LARGE SCALE GENOMIC DNA]</scope>
    <source>
        <strain evidence="1 2">DSM 2461</strain>
    </source>
</reference>
<dbReference type="RefSeq" id="WP_184746909.1">
    <property type="nucleotide sequence ID" value="NZ_JACHGJ010000004.1"/>
</dbReference>
<accession>A0A841RDC0</accession>
<evidence type="ECO:0000313" key="1">
    <source>
        <dbReference type="EMBL" id="MBB6480638.1"/>
    </source>
</evidence>
<dbReference type="Proteomes" id="UP000587760">
    <property type="component" value="Unassembled WGS sequence"/>
</dbReference>
<protein>
    <submittedName>
        <fullName evidence="1">Uncharacterized protein</fullName>
    </submittedName>
</protein>
<dbReference type="AlphaFoldDB" id="A0A841RDC0"/>
<sequence length="98" mass="11004">MPLSEMSIMDGMSRYFHLNVAKASMILNDYNHVAGILGNLMEKLPGWEPAFRISTEFAFRMGDYKAAVMIGSRSLSMKEHFATYYFFSAELLFSGSAG</sequence>
<evidence type="ECO:0000313" key="2">
    <source>
        <dbReference type="Proteomes" id="UP000587760"/>
    </source>
</evidence>
<proteinExistence type="predicted"/>
<comment type="caution">
    <text evidence="1">The sequence shown here is derived from an EMBL/GenBank/DDBJ whole genome shotgun (WGS) entry which is preliminary data.</text>
</comment>
<organism evidence="1 2">
    <name type="scientific">Spirochaeta isovalerica</name>
    <dbReference type="NCBI Taxonomy" id="150"/>
    <lineage>
        <taxon>Bacteria</taxon>
        <taxon>Pseudomonadati</taxon>
        <taxon>Spirochaetota</taxon>
        <taxon>Spirochaetia</taxon>
        <taxon>Spirochaetales</taxon>
        <taxon>Spirochaetaceae</taxon>
        <taxon>Spirochaeta</taxon>
    </lineage>
</organism>
<name>A0A841RDC0_9SPIO</name>